<dbReference type="PROSITE" id="PS51257">
    <property type="entry name" value="PROKAR_LIPOPROTEIN"/>
    <property type="match status" value="1"/>
</dbReference>
<name>A0A3P1BN62_9BACT</name>
<protein>
    <recommendedName>
        <fullName evidence="3">DUF4595 domain-containing protein</fullName>
    </recommendedName>
</protein>
<dbReference type="OrthoDB" id="928842at2"/>
<gene>
    <name evidence="1" type="ORF">EHT25_17945</name>
</gene>
<keyword evidence="2" id="KW-1185">Reference proteome</keyword>
<comment type="caution">
    <text evidence="1">The sequence shown here is derived from an EMBL/GenBank/DDBJ whole genome shotgun (WGS) entry which is preliminary data.</text>
</comment>
<accession>A0A3P1BN62</accession>
<dbReference type="Proteomes" id="UP000271925">
    <property type="component" value="Unassembled WGS sequence"/>
</dbReference>
<dbReference type="RefSeq" id="WP_124876516.1">
    <property type="nucleotide sequence ID" value="NZ_RQJO01000009.1"/>
</dbReference>
<proteinExistence type="predicted"/>
<evidence type="ECO:0008006" key="3">
    <source>
        <dbReference type="Google" id="ProtNLM"/>
    </source>
</evidence>
<dbReference type="AlphaFoldDB" id="A0A3P1BN62"/>
<evidence type="ECO:0000313" key="2">
    <source>
        <dbReference type="Proteomes" id="UP000271925"/>
    </source>
</evidence>
<sequence length="293" mass="33681">MKKWFSFGGLAVLLVACTLNDPTPSDQVCLVTEMTRFQQKSTGLQEISRQSFAYERGQLTYYQDQTPDQSTAFYFRYIGGKVATAYTADNSTVLSLEYDKYERIEKASFLINDKEQTVFSLFYASENRSVRLIRVVETRVMLPTNSFIASRTFQFSYQEIAGNTQDIVSQTVQNGYKDGSRTEEEFTFEQDAQNHSPYYDTNQAIVLTLLALTNHSESNAAQYLQRYDSKSVTHEIVSTNGTTSRRELTQFTTDFDSNFNPVRSTQHTRITIPGDSFPKDEYYQQTLKYNCIE</sequence>
<evidence type="ECO:0000313" key="1">
    <source>
        <dbReference type="EMBL" id="RRB02353.1"/>
    </source>
</evidence>
<organism evidence="1 2">
    <name type="scientific">Larkinella rosea</name>
    <dbReference type="NCBI Taxonomy" id="2025312"/>
    <lineage>
        <taxon>Bacteria</taxon>
        <taxon>Pseudomonadati</taxon>
        <taxon>Bacteroidota</taxon>
        <taxon>Cytophagia</taxon>
        <taxon>Cytophagales</taxon>
        <taxon>Spirosomataceae</taxon>
        <taxon>Larkinella</taxon>
    </lineage>
</organism>
<dbReference type="EMBL" id="RQJO01000009">
    <property type="protein sequence ID" value="RRB02353.1"/>
    <property type="molecule type" value="Genomic_DNA"/>
</dbReference>
<reference evidence="1 2" key="1">
    <citation type="submission" date="2018-11" db="EMBL/GenBank/DDBJ databases">
        <authorList>
            <person name="Zhou Z."/>
            <person name="Wang G."/>
        </authorList>
    </citation>
    <scope>NUCLEOTIDE SEQUENCE [LARGE SCALE GENOMIC DNA]</scope>
    <source>
        <strain evidence="1 2">KCTC52004</strain>
    </source>
</reference>